<proteinExistence type="predicted"/>
<evidence type="ECO:0000313" key="3">
    <source>
        <dbReference type="Proteomes" id="UP000516093"/>
    </source>
</evidence>
<organism evidence="2 3">
    <name type="scientific">Hymenobacter qilianensis</name>
    <dbReference type="NCBI Taxonomy" id="1385715"/>
    <lineage>
        <taxon>Bacteria</taxon>
        <taxon>Pseudomonadati</taxon>
        <taxon>Bacteroidota</taxon>
        <taxon>Cytophagia</taxon>
        <taxon>Cytophagales</taxon>
        <taxon>Hymenobacteraceae</taxon>
        <taxon>Hymenobacter</taxon>
    </lineage>
</organism>
<dbReference type="PROSITE" id="PS51257">
    <property type="entry name" value="PROKAR_LIPOPROTEIN"/>
    <property type="match status" value="1"/>
</dbReference>
<dbReference type="Proteomes" id="UP000516093">
    <property type="component" value="Chromosome"/>
</dbReference>
<sequence length="161" mass="17098">MKHLLTFSLSLLLAVTFTACSEENEPEATDPKTTLLVNKDWRATADVSVTTTSAGATTTVDNYAALQACGKDDFIRFNDNGELEINEGPSKCAAADPQSAKGSWSWNADRTVITFTEPCLCPNFPSTLSGPADLTSSTMTVKQTSTSNGATTVRTVTYGSI</sequence>
<dbReference type="EMBL" id="CP060784">
    <property type="protein sequence ID" value="QNP53425.1"/>
    <property type="molecule type" value="Genomic_DNA"/>
</dbReference>
<protein>
    <recommendedName>
        <fullName evidence="4">Lipocalin family protein</fullName>
    </recommendedName>
</protein>
<evidence type="ECO:0000256" key="1">
    <source>
        <dbReference type="SAM" id="SignalP"/>
    </source>
</evidence>
<dbReference type="KEGG" id="hqi:H9L05_07520"/>
<evidence type="ECO:0000313" key="2">
    <source>
        <dbReference type="EMBL" id="QNP53425.1"/>
    </source>
</evidence>
<keyword evidence="1" id="KW-0732">Signal</keyword>
<evidence type="ECO:0008006" key="4">
    <source>
        <dbReference type="Google" id="ProtNLM"/>
    </source>
</evidence>
<dbReference type="AlphaFoldDB" id="A0A7H0GYQ9"/>
<feature type="chain" id="PRO_5028916077" description="Lipocalin family protein" evidence="1">
    <location>
        <begin position="22"/>
        <end position="161"/>
    </location>
</feature>
<gene>
    <name evidence="2" type="ORF">H9L05_07520</name>
</gene>
<feature type="signal peptide" evidence="1">
    <location>
        <begin position="1"/>
        <end position="21"/>
    </location>
</feature>
<reference evidence="2 3" key="1">
    <citation type="submission" date="2020-08" db="EMBL/GenBank/DDBJ databases">
        <title>Genome sequence of Hymenobacter qilianensis JCM 19763T.</title>
        <authorList>
            <person name="Hyun D.-W."/>
            <person name="Bae J.-W."/>
        </authorList>
    </citation>
    <scope>NUCLEOTIDE SEQUENCE [LARGE SCALE GENOMIC DNA]</scope>
    <source>
        <strain evidence="2 3">JCM 19763</strain>
    </source>
</reference>
<name>A0A7H0GYQ9_9BACT</name>
<keyword evidence="3" id="KW-1185">Reference proteome</keyword>
<dbReference type="RefSeq" id="WP_187733640.1">
    <property type="nucleotide sequence ID" value="NZ_BMFN01000001.1"/>
</dbReference>
<accession>A0A7H0GYQ9</accession>